<dbReference type="Pfam" id="PF02353">
    <property type="entry name" value="CMAS"/>
    <property type="match status" value="1"/>
</dbReference>
<dbReference type="NCBIfam" id="NF008686">
    <property type="entry name" value="PRK11705.1"/>
    <property type="match status" value="1"/>
</dbReference>
<dbReference type="GO" id="GO:0008168">
    <property type="term" value="F:methyltransferase activity"/>
    <property type="evidence" value="ECO:0007669"/>
    <property type="project" value="UniProtKB-KW"/>
</dbReference>
<accession>H8GK46</accession>
<dbReference type="EMBL" id="CM001475">
    <property type="protein sequence ID" value="EIC29170.1"/>
    <property type="molecule type" value="Genomic_DNA"/>
</dbReference>
<sequence length="394" mass="45749">MTEEQKIAIDRALIAPRPRRKRSSTQEFVHRFFEEADIRLNGHRPFDIQVRDPRFYERVLTDGPLGFGEAYTEGWWDCHDMAEMIARITRHDIEKNLKLSWKLLWGVLRSRLVNLQSRSRSPTVGRDHYDKTLDAYECMTGKWQALSCGYWKSAKTLDEAQEAKFDLICRKLDISRHDRVLDIGCGFGSFAKFAAEKYGCSVTGINISPQQAERARSNCTGLPVDIVTCDYRDTRHYLSEKKFDKLVSIGMFEHVGNRNFRTYFQIANRCLKDDGLFLLHTIGSNVSLHHNDPWFEKYIFPGGLLPSIKQIGAAIENVFVMEDWHNFGYDYSLTLNSWYKNFAAAWSGDPNDPFYRMWTYYLLSCSGYFKARRVQLWQVVLSKSGHSGGYTSIR</sequence>
<name>H8GK46_METAL</name>
<evidence type="ECO:0000256" key="6">
    <source>
        <dbReference type="PIRSR" id="PIRSR003085-1"/>
    </source>
</evidence>
<dbReference type="InterPro" id="IPR050723">
    <property type="entry name" value="CFA/CMAS"/>
</dbReference>
<dbReference type="InterPro" id="IPR029063">
    <property type="entry name" value="SAM-dependent_MTases_sf"/>
</dbReference>
<dbReference type="Proteomes" id="UP000005090">
    <property type="component" value="Chromosome"/>
</dbReference>
<dbReference type="HOGENOM" id="CLU_026434_6_0_6"/>
<evidence type="ECO:0000256" key="4">
    <source>
        <dbReference type="ARBA" id="ARBA00022691"/>
    </source>
</evidence>
<protein>
    <submittedName>
        <fullName evidence="7">Methyltransferase, cyclopropane fatty acid synthase</fullName>
    </submittedName>
</protein>
<dbReference type="eggNOG" id="COG2230">
    <property type="taxonomic scope" value="Bacteria"/>
</dbReference>
<gene>
    <name evidence="7" type="ORF">Metal_1383</name>
</gene>
<comment type="similarity">
    <text evidence="1">Belongs to the CFA/CMAS family.</text>
</comment>
<keyword evidence="5" id="KW-0443">Lipid metabolism</keyword>
<evidence type="ECO:0000313" key="7">
    <source>
        <dbReference type="EMBL" id="EIC29170.1"/>
    </source>
</evidence>
<reference evidence="7 8" key="1">
    <citation type="journal article" date="2013" name="Genome Announc.">
        <title>Genome Sequence of the Obligate Gammaproteobacterial Methanotroph Methylomicrobium album Strain BG8.</title>
        <authorList>
            <person name="Kits K.D."/>
            <person name="Kalyuzhnaya M.G."/>
            <person name="Klotz M.G."/>
            <person name="Jetten M.S."/>
            <person name="Op den Camp H.J."/>
            <person name="Vuilleumier S."/>
            <person name="Bringel F."/>
            <person name="Dispirito A.A."/>
            <person name="Murrell J.C."/>
            <person name="Bruce D."/>
            <person name="Cheng J.F."/>
            <person name="Copeland A."/>
            <person name="Goodwin L."/>
            <person name="Hauser L."/>
            <person name="Lajus A."/>
            <person name="Land M.L."/>
            <person name="Lapidus A."/>
            <person name="Lucas S."/>
            <person name="Medigue C."/>
            <person name="Pitluck S."/>
            <person name="Woyke T."/>
            <person name="Zeytun A."/>
            <person name="Stein L.Y."/>
        </authorList>
    </citation>
    <scope>NUCLEOTIDE SEQUENCE [LARGE SCALE GENOMIC DNA]</scope>
    <source>
        <strain evidence="7 8">BG8</strain>
    </source>
</reference>
<dbReference type="RefSeq" id="WP_005370857.1">
    <property type="nucleotide sequence ID" value="NZ_CM001475.1"/>
</dbReference>
<dbReference type="AlphaFoldDB" id="H8GK46"/>
<dbReference type="InterPro" id="IPR003333">
    <property type="entry name" value="CMAS"/>
</dbReference>
<keyword evidence="2 7" id="KW-0489">Methyltransferase</keyword>
<dbReference type="GO" id="GO:0008610">
    <property type="term" value="P:lipid biosynthetic process"/>
    <property type="evidence" value="ECO:0007669"/>
    <property type="project" value="InterPro"/>
</dbReference>
<evidence type="ECO:0000313" key="8">
    <source>
        <dbReference type="Proteomes" id="UP000005090"/>
    </source>
</evidence>
<evidence type="ECO:0000256" key="3">
    <source>
        <dbReference type="ARBA" id="ARBA00022679"/>
    </source>
</evidence>
<dbReference type="CDD" id="cd02440">
    <property type="entry name" value="AdoMet_MTases"/>
    <property type="match status" value="1"/>
</dbReference>
<dbReference type="PANTHER" id="PTHR43667:SF1">
    <property type="entry name" value="CYCLOPROPANE-FATTY-ACYL-PHOSPHOLIPID SYNTHASE"/>
    <property type="match status" value="1"/>
</dbReference>
<dbReference type="GO" id="GO:0032259">
    <property type="term" value="P:methylation"/>
    <property type="evidence" value="ECO:0007669"/>
    <property type="project" value="UniProtKB-KW"/>
</dbReference>
<evidence type="ECO:0000256" key="2">
    <source>
        <dbReference type="ARBA" id="ARBA00022603"/>
    </source>
</evidence>
<feature type="active site" evidence="6">
    <location>
        <position position="365"/>
    </location>
</feature>
<keyword evidence="4" id="KW-0949">S-adenosyl-L-methionine</keyword>
<proteinExistence type="inferred from homology"/>
<evidence type="ECO:0000256" key="1">
    <source>
        <dbReference type="ARBA" id="ARBA00010815"/>
    </source>
</evidence>
<dbReference type="PANTHER" id="PTHR43667">
    <property type="entry name" value="CYCLOPROPANE-FATTY-ACYL-PHOSPHOLIPID SYNTHASE"/>
    <property type="match status" value="1"/>
</dbReference>
<dbReference type="Gene3D" id="3.40.50.150">
    <property type="entry name" value="Vaccinia Virus protein VP39"/>
    <property type="match status" value="1"/>
</dbReference>
<organism evidence="7 8">
    <name type="scientific">Methylomicrobium album BG8</name>
    <dbReference type="NCBI Taxonomy" id="686340"/>
    <lineage>
        <taxon>Bacteria</taxon>
        <taxon>Pseudomonadati</taxon>
        <taxon>Pseudomonadota</taxon>
        <taxon>Gammaproteobacteria</taxon>
        <taxon>Methylococcales</taxon>
        <taxon>Methylococcaceae</taxon>
        <taxon>Methylomicrobium</taxon>
    </lineage>
</organism>
<dbReference type="SUPFAM" id="SSF53335">
    <property type="entry name" value="S-adenosyl-L-methionine-dependent methyltransferases"/>
    <property type="match status" value="1"/>
</dbReference>
<dbReference type="PIRSF" id="PIRSF003085">
    <property type="entry name" value="CMAS"/>
    <property type="match status" value="1"/>
</dbReference>
<evidence type="ECO:0000256" key="5">
    <source>
        <dbReference type="ARBA" id="ARBA00023098"/>
    </source>
</evidence>
<dbReference type="STRING" id="686340.Metal_1383"/>
<keyword evidence="8" id="KW-1185">Reference proteome</keyword>
<keyword evidence="3 7" id="KW-0808">Transferase</keyword>